<dbReference type="InterPro" id="IPR046591">
    <property type="entry name" value="DUF6649"/>
</dbReference>
<protein>
    <submittedName>
        <fullName evidence="2">Uncharacterized protein</fullName>
    </submittedName>
</protein>
<dbReference type="EMBL" id="JAPDRK010000002">
    <property type="protein sequence ID" value="KAJ9615754.1"/>
    <property type="molecule type" value="Genomic_DNA"/>
</dbReference>
<feature type="compositionally biased region" description="Acidic residues" evidence="1">
    <location>
        <begin position="302"/>
        <end position="320"/>
    </location>
</feature>
<sequence length="320" mass="36566">MAQYAPFAPSAEWHHSLSNQHRGNILTHSKRKADDELESQSHISSHFKKLRLNQTQNQNLVNHQTNGIVAQTHTPTHHYPVPAVSSPPPTRPTVSFRPHIANTDARPALDFHHLHPGIDHHDFALSPPAYHEPITYSPPPPPQPTPAPLPDTDFMTIDETPNRIIIHDLSSEIAEIEAEEARHNATLFLSDLDKKVSALPQHLLQSQNHDRNSHFPRIGLERPPENLSTALVLYRDPSSISVPEEEDVVRKTIIEARKRAREKTAVEQRERERLQREAETRALQEHWDEGMIDHSYRGVDDMQAEEEDDFDEDLDPMDIE</sequence>
<proteinExistence type="predicted"/>
<keyword evidence="3" id="KW-1185">Reference proteome</keyword>
<dbReference type="Proteomes" id="UP001172673">
    <property type="component" value="Unassembled WGS sequence"/>
</dbReference>
<dbReference type="Pfam" id="PF20354">
    <property type="entry name" value="DUF6649"/>
    <property type="match status" value="1"/>
</dbReference>
<evidence type="ECO:0000313" key="2">
    <source>
        <dbReference type="EMBL" id="KAJ9615754.1"/>
    </source>
</evidence>
<feature type="region of interest" description="Disordered" evidence="1">
    <location>
        <begin position="120"/>
        <end position="149"/>
    </location>
</feature>
<gene>
    <name evidence="2" type="ORF">H2200_001831</name>
</gene>
<reference evidence="2" key="1">
    <citation type="submission" date="2022-10" db="EMBL/GenBank/DDBJ databases">
        <title>Culturing micro-colonial fungi from biological soil crusts in the Mojave desert and describing Neophaeococcomyces mojavensis, and introducing the new genera and species Taxawa tesnikishii.</title>
        <authorList>
            <person name="Kurbessoian T."/>
            <person name="Stajich J.E."/>
        </authorList>
    </citation>
    <scope>NUCLEOTIDE SEQUENCE</scope>
    <source>
        <strain evidence="2">TK_41</strain>
    </source>
</reference>
<comment type="caution">
    <text evidence="2">The sequence shown here is derived from an EMBL/GenBank/DDBJ whole genome shotgun (WGS) entry which is preliminary data.</text>
</comment>
<feature type="region of interest" description="Disordered" evidence="1">
    <location>
        <begin position="298"/>
        <end position="320"/>
    </location>
</feature>
<feature type="region of interest" description="Disordered" evidence="1">
    <location>
        <begin position="73"/>
        <end position="97"/>
    </location>
</feature>
<accession>A0AA38XLM6</accession>
<feature type="compositionally biased region" description="Pro residues" evidence="1">
    <location>
        <begin position="136"/>
        <end position="149"/>
    </location>
</feature>
<organism evidence="2 3">
    <name type="scientific">Cladophialophora chaetospira</name>
    <dbReference type="NCBI Taxonomy" id="386627"/>
    <lineage>
        <taxon>Eukaryota</taxon>
        <taxon>Fungi</taxon>
        <taxon>Dikarya</taxon>
        <taxon>Ascomycota</taxon>
        <taxon>Pezizomycotina</taxon>
        <taxon>Eurotiomycetes</taxon>
        <taxon>Chaetothyriomycetidae</taxon>
        <taxon>Chaetothyriales</taxon>
        <taxon>Herpotrichiellaceae</taxon>
        <taxon>Cladophialophora</taxon>
    </lineage>
</organism>
<dbReference type="AlphaFoldDB" id="A0AA38XLM6"/>
<evidence type="ECO:0000313" key="3">
    <source>
        <dbReference type="Proteomes" id="UP001172673"/>
    </source>
</evidence>
<name>A0AA38XLM6_9EURO</name>
<evidence type="ECO:0000256" key="1">
    <source>
        <dbReference type="SAM" id="MobiDB-lite"/>
    </source>
</evidence>